<gene>
    <name evidence="1" type="ORF">JZ751_020116</name>
</gene>
<sequence length="117" mass="12312">MGSLDVDVAYINGSHTEVGWAVGKVLEAMASFSTLCQYMEVEHCPGETALCHTSDFAGLSDVSISADIPVEGEITVPVSSPSQDDEYSTLDEPVKDTIVRDTLILSAVGSALSFVSP</sequence>
<protein>
    <submittedName>
        <fullName evidence="1">Uncharacterized protein</fullName>
    </submittedName>
</protein>
<comment type="caution">
    <text evidence="1">The sequence shown here is derived from an EMBL/GenBank/DDBJ whole genome shotgun (WGS) entry which is preliminary data.</text>
</comment>
<accession>A0A8T2NJN7</accession>
<evidence type="ECO:0000313" key="2">
    <source>
        <dbReference type="Proteomes" id="UP000824540"/>
    </source>
</evidence>
<organism evidence="1 2">
    <name type="scientific">Albula glossodonta</name>
    <name type="common">roundjaw bonefish</name>
    <dbReference type="NCBI Taxonomy" id="121402"/>
    <lineage>
        <taxon>Eukaryota</taxon>
        <taxon>Metazoa</taxon>
        <taxon>Chordata</taxon>
        <taxon>Craniata</taxon>
        <taxon>Vertebrata</taxon>
        <taxon>Euteleostomi</taxon>
        <taxon>Actinopterygii</taxon>
        <taxon>Neopterygii</taxon>
        <taxon>Teleostei</taxon>
        <taxon>Albuliformes</taxon>
        <taxon>Albulidae</taxon>
        <taxon>Albula</taxon>
    </lineage>
</organism>
<dbReference type="OrthoDB" id="411251at2759"/>
<dbReference type="Proteomes" id="UP000824540">
    <property type="component" value="Unassembled WGS sequence"/>
</dbReference>
<evidence type="ECO:0000313" key="1">
    <source>
        <dbReference type="EMBL" id="KAG9340923.1"/>
    </source>
</evidence>
<proteinExistence type="predicted"/>
<name>A0A8T2NJN7_9TELE</name>
<keyword evidence="2" id="KW-1185">Reference proteome</keyword>
<dbReference type="EMBL" id="JAFBMS010000039">
    <property type="protein sequence ID" value="KAG9340923.1"/>
    <property type="molecule type" value="Genomic_DNA"/>
</dbReference>
<reference evidence="1" key="1">
    <citation type="thesis" date="2021" institute="BYU ScholarsArchive" country="Provo, UT, USA">
        <title>Applications of and Algorithms for Genome Assembly and Genomic Analyses with an Emphasis on Marine Teleosts.</title>
        <authorList>
            <person name="Pickett B.D."/>
        </authorList>
    </citation>
    <scope>NUCLEOTIDE SEQUENCE</scope>
    <source>
        <strain evidence="1">HI-2016</strain>
    </source>
</reference>
<dbReference type="AlphaFoldDB" id="A0A8T2NJN7"/>